<protein>
    <submittedName>
        <fullName evidence="1">Uncharacterized protein</fullName>
    </submittedName>
</protein>
<dbReference type="RefSeq" id="XP_001444161.1">
    <property type="nucleotide sequence ID" value="XM_001444124.1"/>
</dbReference>
<dbReference type="GeneID" id="5029951"/>
<dbReference type="PANTHER" id="PTHR15332:SF175">
    <property type="entry name" value="PROPROTEIN CONVERTASE SUBTILISIN_KEXIN TYPE 5-LIKE"/>
    <property type="match status" value="1"/>
</dbReference>
<evidence type="ECO:0000313" key="1">
    <source>
        <dbReference type="EMBL" id="CAK76764.1"/>
    </source>
</evidence>
<sequence>MNPQYFTTQFSDNVCFVILENQTYQLLGKNPSCYIDPVDDTKLILKVGYQPKFIPGDKIIFYNSNFGHQECDKKLNVFIFNYIKSPLNPVSPIILYDLPTSIINPCDDNTISLKLKMNDGFRDFIEIKWTYSVDGSN</sequence>
<name>A0D147_PARTE</name>
<organism evidence="1 2">
    <name type="scientific">Paramecium tetraurelia</name>
    <dbReference type="NCBI Taxonomy" id="5888"/>
    <lineage>
        <taxon>Eukaryota</taxon>
        <taxon>Sar</taxon>
        <taxon>Alveolata</taxon>
        <taxon>Ciliophora</taxon>
        <taxon>Intramacronucleata</taxon>
        <taxon>Oligohymenophorea</taxon>
        <taxon>Peniculida</taxon>
        <taxon>Parameciidae</taxon>
        <taxon>Paramecium</taxon>
    </lineage>
</organism>
<dbReference type="Proteomes" id="UP000000600">
    <property type="component" value="Unassembled WGS sequence"/>
</dbReference>
<dbReference type="AlphaFoldDB" id="A0D147"/>
<reference evidence="1 2" key="1">
    <citation type="journal article" date="2006" name="Nature">
        <title>Global trends of whole-genome duplications revealed by the ciliate Paramecium tetraurelia.</title>
        <authorList>
            <consortium name="Genoscope"/>
            <person name="Aury J.-M."/>
            <person name="Jaillon O."/>
            <person name="Duret L."/>
            <person name="Noel B."/>
            <person name="Jubin C."/>
            <person name="Porcel B.M."/>
            <person name="Segurens B."/>
            <person name="Daubin V."/>
            <person name="Anthouard V."/>
            <person name="Aiach N."/>
            <person name="Arnaiz O."/>
            <person name="Billaut A."/>
            <person name="Beisson J."/>
            <person name="Blanc I."/>
            <person name="Bouhouche K."/>
            <person name="Camara F."/>
            <person name="Duharcourt S."/>
            <person name="Guigo R."/>
            <person name="Gogendeau D."/>
            <person name="Katinka M."/>
            <person name="Keller A.-M."/>
            <person name="Kissmehl R."/>
            <person name="Klotz C."/>
            <person name="Koll F."/>
            <person name="Le Moue A."/>
            <person name="Lepere C."/>
            <person name="Malinsky S."/>
            <person name="Nowacki M."/>
            <person name="Nowak J.K."/>
            <person name="Plattner H."/>
            <person name="Poulain J."/>
            <person name="Ruiz F."/>
            <person name="Serrano V."/>
            <person name="Zagulski M."/>
            <person name="Dessen P."/>
            <person name="Betermier M."/>
            <person name="Weissenbach J."/>
            <person name="Scarpelli C."/>
            <person name="Schachter V."/>
            <person name="Sperling L."/>
            <person name="Meyer E."/>
            <person name="Cohen J."/>
            <person name="Wincker P."/>
        </authorList>
    </citation>
    <scope>NUCLEOTIDE SEQUENCE [LARGE SCALE GENOMIC DNA]</scope>
    <source>
        <strain evidence="1 2">Stock d4-2</strain>
    </source>
</reference>
<accession>A0D147</accession>
<dbReference type="PANTHER" id="PTHR15332">
    <property type="entry name" value="PROPROTEIN CONVERTASE SUBTILISIN_KEXIN TYPE 5-LIKE"/>
    <property type="match status" value="1"/>
</dbReference>
<dbReference type="HOGENOM" id="CLU_1869109_0_0_1"/>
<dbReference type="InParanoid" id="A0D147"/>
<keyword evidence="2" id="KW-1185">Reference proteome</keyword>
<dbReference type="EMBL" id="CT868252">
    <property type="protein sequence ID" value="CAK76764.1"/>
    <property type="molecule type" value="Genomic_DNA"/>
</dbReference>
<evidence type="ECO:0000313" key="2">
    <source>
        <dbReference type="Proteomes" id="UP000000600"/>
    </source>
</evidence>
<dbReference type="KEGG" id="ptm:GSPATT00012288001"/>
<proteinExistence type="predicted"/>
<gene>
    <name evidence="1" type="ORF">GSPATT00012288001</name>
</gene>